<dbReference type="OrthoDB" id="10249250at2759"/>
<accession>I7JD40</accession>
<sequence length="282" mass="32778">MNGILGVVNRLLIPSQNLQFSLRNGKKYIHTTNRYLYQHFDVGRPHDYWLPVETMPKDVDTLMKTDPSQMDYFGNYWYWRIRGESTLMDSENLPKKTYKQLTRDLGMQVVSEESEHMLGLLELYEYLKSSPFVGPFGTIKNPVLVPSMNVERVVGCTGGSGDREHVPLWFRCREGFLYRCGECDQIFMLVRLLLSLPDGEEPFPIDPDIDDVFDAQVLERGHIQWNTGDYIFWPIGNATYKQLFLQGKWGNPIPDTSMYDQTGPENSINMQPLDKHKKFAQY</sequence>
<keyword evidence="4" id="KW-1185">Reference proteome</keyword>
<proteinExistence type="predicted"/>
<dbReference type="GO" id="GO:0045277">
    <property type="term" value="C:respiratory chain complex IV"/>
    <property type="evidence" value="ECO:0007669"/>
    <property type="project" value="InterPro"/>
</dbReference>
<dbReference type="InterPro" id="IPR036972">
    <property type="entry name" value="Cyt_c_oxidase_su5b_sf"/>
</dbReference>
<dbReference type="AlphaFoldDB" id="I7JD40"/>
<protein>
    <submittedName>
        <fullName evidence="3">Cytochrome c oxidase subunit Vb</fullName>
    </submittedName>
</protein>
<evidence type="ECO:0000313" key="4">
    <source>
        <dbReference type="Proteomes" id="UP000002899"/>
    </source>
</evidence>
<dbReference type="VEuPathDB" id="PiroplasmaDB:BmR1_04g07050"/>
<dbReference type="PROSITE" id="PS51359">
    <property type="entry name" value="COX5B_2"/>
    <property type="match status" value="1"/>
</dbReference>
<dbReference type="RefSeq" id="XP_012650013.1">
    <property type="nucleotide sequence ID" value="XM_012794559.1"/>
</dbReference>
<dbReference type="GO" id="GO:0006123">
    <property type="term" value="P:mitochondrial electron transport, cytochrome c to oxygen"/>
    <property type="evidence" value="ECO:0007669"/>
    <property type="project" value="InterPro"/>
</dbReference>
<dbReference type="SUPFAM" id="SSF57802">
    <property type="entry name" value="Rubredoxin-like"/>
    <property type="match status" value="1"/>
</dbReference>
<dbReference type="Gene3D" id="2.60.11.10">
    <property type="entry name" value="Cytochrome c oxidase, subunit Vb"/>
    <property type="match status" value="1"/>
</dbReference>
<dbReference type="Proteomes" id="UP000002899">
    <property type="component" value="Chromosome IV"/>
</dbReference>
<evidence type="ECO:0000256" key="1">
    <source>
        <dbReference type="ARBA" id="ARBA00022723"/>
    </source>
</evidence>
<dbReference type="PANTHER" id="PTHR10122">
    <property type="entry name" value="CYTOCHROME C OXIDASE SUBUNIT 5B, MITOCHONDRIAL"/>
    <property type="match status" value="1"/>
</dbReference>
<dbReference type="GO" id="GO:0005740">
    <property type="term" value="C:mitochondrial envelope"/>
    <property type="evidence" value="ECO:0007669"/>
    <property type="project" value="InterPro"/>
</dbReference>
<dbReference type="Pfam" id="PF01215">
    <property type="entry name" value="COX5B"/>
    <property type="match status" value="1"/>
</dbReference>
<dbReference type="InterPro" id="IPR002124">
    <property type="entry name" value="Cyt_c_oxidase_su5b"/>
</dbReference>
<keyword evidence="1" id="KW-0479">Metal-binding</keyword>
<keyword evidence="2" id="KW-0862">Zinc</keyword>
<evidence type="ECO:0000256" key="2">
    <source>
        <dbReference type="ARBA" id="ARBA00022833"/>
    </source>
</evidence>
<name>I7JD40_BABMR</name>
<dbReference type="GeneID" id="24426057"/>
<dbReference type="GO" id="GO:0046872">
    <property type="term" value="F:metal ion binding"/>
    <property type="evidence" value="ECO:0007669"/>
    <property type="project" value="UniProtKB-KW"/>
</dbReference>
<reference evidence="3 4" key="1">
    <citation type="journal article" date="2012" name="Nucleic Acids Res.">
        <title>Sequencing of the smallest Apicomplexan genome from the human pathogen Babesia microti.</title>
        <authorList>
            <person name="Cornillot E."/>
            <person name="Hadj-Kaddour K."/>
            <person name="Dassouli A."/>
            <person name="Noel B."/>
            <person name="Ranwez V."/>
            <person name="Vacherie B."/>
            <person name="Augagneur Y."/>
            <person name="Bres V."/>
            <person name="Duclos A."/>
            <person name="Randazzo S."/>
            <person name="Carcy B."/>
            <person name="Debierre-Grockiego F."/>
            <person name="Delbecq S."/>
            <person name="Moubri-Menage K."/>
            <person name="Shams-Eldin H."/>
            <person name="Usmani-Brown S."/>
            <person name="Bringaud F."/>
            <person name="Wincker P."/>
            <person name="Vivares C.P."/>
            <person name="Schwarz R.T."/>
            <person name="Schetters T.P."/>
            <person name="Krause P.J."/>
            <person name="Gorenflot A."/>
            <person name="Berry V."/>
            <person name="Barbe V."/>
            <person name="Ben Mamoun C."/>
        </authorList>
    </citation>
    <scope>NUCLEOTIDE SEQUENCE [LARGE SCALE GENOMIC DNA]</scope>
    <source>
        <strain evidence="3 4">RI</strain>
    </source>
</reference>
<dbReference type="EMBL" id="LN871599">
    <property type="protein sequence ID" value="CCF75605.1"/>
    <property type="molecule type" value="Genomic_DNA"/>
</dbReference>
<evidence type="ECO:0000313" key="3">
    <source>
        <dbReference type="EMBL" id="CCF75605.1"/>
    </source>
</evidence>
<dbReference type="PANTHER" id="PTHR10122:SF0">
    <property type="entry name" value="CYTOCHROME C OXIDASE SUBUNIT 5B, ISOFORM A-RELATED"/>
    <property type="match status" value="1"/>
</dbReference>
<organism evidence="3 4">
    <name type="scientific">Babesia microti (strain RI)</name>
    <dbReference type="NCBI Taxonomy" id="1133968"/>
    <lineage>
        <taxon>Eukaryota</taxon>
        <taxon>Sar</taxon>
        <taxon>Alveolata</taxon>
        <taxon>Apicomplexa</taxon>
        <taxon>Aconoidasida</taxon>
        <taxon>Piroplasmida</taxon>
        <taxon>Babesiidae</taxon>
        <taxon>Babesia</taxon>
    </lineage>
</organism>
<dbReference type="KEGG" id="bmic:BmR1_04g07050"/>
<reference evidence="3 4" key="2">
    <citation type="journal article" date="2013" name="PLoS ONE">
        <title>Whole genome mapping and re-organization of the nuclear and mitochondrial genomes of Babesia microti isolates.</title>
        <authorList>
            <person name="Cornillot E."/>
            <person name="Dassouli A."/>
            <person name="Garg A."/>
            <person name="Pachikara N."/>
            <person name="Randazzo S."/>
            <person name="Depoix D."/>
            <person name="Carcy B."/>
            <person name="Delbecq S."/>
            <person name="Frutos R."/>
            <person name="Silva J.C."/>
            <person name="Sutton R."/>
            <person name="Krause P.J."/>
            <person name="Mamoun C.B."/>
        </authorList>
    </citation>
    <scope>NUCLEOTIDE SEQUENCE [LARGE SCALE GENOMIC DNA]</scope>
    <source>
        <strain evidence="3 4">RI</strain>
    </source>
</reference>
<reference evidence="3 4" key="3">
    <citation type="journal article" date="2016" name="Sci. Rep.">
        <title>Genome-wide diversity and gene expression profiling of Babesia microti isolates identify polymorphic genes that mediate host-pathogen interactions.</title>
        <authorList>
            <person name="Silva J.C."/>
            <person name="Cornillot E."/>
            <person name="McCracken C."/>
            <person name="Usmani-Brown S."/>
            <person name="Dwivedi A."/>
            <person name="Ifeonu O.O."/>
            <person name="Crabtree J."/>
            <person name="Gotia H.T."/>
            <person name="Virji A.Z."/>
            <person name="Reynes C."/>
            <person name="Colinge J."/>
            <person name="Kumar V."/>
            <person name="Lawres L."/>
            <person name="Pazzi J.E."/>
            <person name="Pablo J.V."/>
            <person name="Hung C."/>
            <person name="Brancato J."/>
            <person name="Kumari P."/>
            <person name="Orvis J."/>
            <person name="Tretina K."/>
            <person name="Chibucos M."/>
            <person name="Ott S."/>
            <person name="Sadzewicz L."/>
            <person name="Sengamalay N."/>
            <person name="Shetty A.C."/>
            <person name="Su Q."/>
            <person name="Tallon L."/>
            <person name="Fraser C.M."/>
            <person name="Frutos R."/>
            <person name="Molina D.M."/>
            <person name="Krause P.J."/>
            <person name="Ben Mamoun C."/>
        </authorList>
    </citation>
    <scope>NUCLEOTIDE SEQUENCE [LARGE SCALE GENOMIC DNA]</scope>
    <source>
        <strain evidence="3 4">RI</strain>
    </source>
</reference>